<feature type="region of interest" description="Disordered" evidence="5">
    <location>
        <begin position="346"/>
        <end position="369"/>
    </location>
</feature>
<feature type="region of interest" description="Disordered" evidence="5">
    <location>
        <begin position="258"/>
        <end position="303"/>
    </location>
</feature>
<feature type="compositionally biased region" description="Acidic residues" evidence="5">
    <location>
        <begin position="148"/>
        <end position="165"/>
    </location>
</feature>
<dbReference type="SMART" id="SM00320">
    <property type="entry name" value="WD40"/>
    <property type="match status" value="4"/>
</dbReference>
<keyword evidence="7" id="KW-1185">Reference proteome</keyword>
<feature type="region of interest" description="Disordered" evidence="5">
    <location>
        <begin position="70"/>
        <end position="209"/>
    </location>
</feature>
<dbReference type="Proteomes" id="UP001530377">
    <property type="component" value="Unassembled WGS sequence"/>
</dbReference>
<dbReference type="InterPro" id="IPR015943">
    <property type="entry name" value="WD40/YVTN_repeat-like_dom_sf"/>
</dbReference>
<gene>
    <name evidence="6" type="ORF">ACHAXA_006735</name>
</gene>
<dbReference type="PANTHER" id="PTHR12442">
    <property type="entry name" value="DYNEIN INTERMEDIATE CHAIN"/>
    <property type="match status" value="1"/>
</dbReference>
<feature type="compositionally biased region" description="Gly residues" evidence="5">
    <location>
        <begin position="39"/>
        <end position="49"/>
    </location>
</feature>
<feature type="compositionally biased region" description="Acidic residues" evidence="5">
    <location>
        <begin position="262"/>
        <end position="272"/>
    </location>
</feature>
<name>A0ABD3SRD9_9STRA</name>
<feature type="compositionally biased region" description="Polar residues" evidence="5">
    <location>
        <begin position="185"/>
        <end position="203"/>
    </location>
</feature>
<feature type="region of interest" description="Disordered" evidence="5">
    <location>
        <begin position="714"/>
        <end position="734"/>
    </location>
</feature>
<dbReference type="PANTHER" id="PTHR12442:SF22">
    <property type="entry name" value="CYTOPLASMIC DYNEIN 1 INTERMEDIATE CHAIN-RELATED"/>
    <property type="match status" value="1"/>
</dbReference>
<keyword evidence="2" id="KW-0963">Cytoplasm</keyword>
<dbReference type="InterPro" id="IPR036322">
    <property type="entry name" value="WD40_repeat_dom_sf"/>
</dbReference>
<evidence type="ECO:0000256" key="2">
    <source>
        <dbReference type="ARBA" id="ARBA00022490"/>
    </source>
</evidence>
<evidence type="ECO:0000313" key="6">
    <source>
        <dbReference type="EMBL" id="KAL3827180.1"/>
    </source>
</evidence>
<dbReference type="Gene3D" id="2.130.10.10">
    <property type="entry name" value="YVTN repeat-like/Quinoprotein amine dehydrogenase"/>
    <property type="match status" value="2"/>
</dbReference>
<keyword evidence="3" id="KW-0853">WD repeat</keyword>
<evidence type="ECO:0000256" key="3">
    <source>
        <dbReference type="ARBA" id="ARBA00022574"/>
    </source>
</evidence>
<sequence length="787" mass="82145">MDDDSSRAARQRALAEKKRRLEEIKARRRLPNSSTSVDDGGGSAAGGGKTNLDSYIDDLLKGSTPGVSSLAIAPPVDGGDDGVAVVGGGDAPRETSESSPPPEAVLPSSTTAIPGDDSTATPRQIPTETFDVAIQCCAEDLVPPSLVSEEEDDEDDGEEEEDDGGDGPSRETNTTMKTRDEGPPASSSSEPTAVAASPSQSLSPDERSRVLTSRTFAQFLSDAGRRVERLLGAGDDGIRDMMRVGGIDRTIDFGVDHANDDGHDDDDEDGEIADGVSSGYPEGRRRRRNKRGGDSESTEAYRAGGHLVGRSTYEFPRFTRGRAVTDVEWCPGHAEWMAVSYGAASSSSSLSGGPRDPTTRRLSPLDPPSSFLQGATMTTTASFASSHFASSAIPNEGIVAIYNLSMPNRPEHLFCAGCPILRCRFHPTEGPRLVVGGGSSGQVLVWDARAGRYPVQRSSVVGGGHDRELVGMRVLGGDGVGAGLSSSMLVTASIDGRVNYWSASNLREPADSVVIDANLSCLEVLHGVTDGLVCGDERGGLHAVLPGTGRDGTVSSKRVVRVIHAGGASGGSEFGVVDDAAVVVGEGGVAVAEGSSETGHYGVVTGITARNAVPALRTPRTGTTTTPSAAASRGFSRGLGGLLVTTGVDWSTKLWAPAHRDVPLTSFLSNSYDYMCDAQWSPVHPSIFATASSNGTINIWNLAITLDQPVSGTEGIPIDGGAPGNPSSSSYQGLNRLQWSSDGRRLAVASGDKLHVLSVGEHAWKAKGDEEGRVMHNLISRGLIQQD</sequence>
<dbReference type="InterPro" id="IPR001680">
    <property type="entry name" value="WD40_rpt"/>
</dbReference>
<dbReference type="SUPFAM" id="SSF50978">
    <property type="entry name" value="WD40 repeat-like"/>
    <property type="match status" value="1"/>
</dbReference>
<comment type="caution">
    <text evidence="6">The sequence shown here is derived from an EMBL/GenBank/DDBJ whole genome shotgun (WGS) entry which is preliminary data.</text>
</comment>
<protein>
    <submittedName>
        <fullName evidence="6">Uncharacterized protein</fullName>
    </submittedName>
</protein>
<dbReference type="InterPro" id="IPR050687">
    <property type="entry name" value="Dynein_IC"/>
</dbReference>
<comment type="subcellular location">
    <subcellularLocation>
        <location evidence="1">Cytoplasm</location>
    </subcellularLocation>
</comment>
<dbReference type="AlphaFoldDB" id="A0ABD3SRD9"/>
<evidence type="ECO:0000313" key="7">
    <source>
        <dbReference type="Proteomes" id="UP001530377"/>
    </source>
</evidence>
<organism evidence="6 7">
    <name type="scientific">Cyclostephanos tholiformis</name>
    <dbReference type="NCBI Taxonomy" id="382380"/>
    <lineage>
        <taxon>Eukaryota</taxon>
        <taxon>Sar</taxon>
        <taxon>Stramenopiles</taxon>
        <taxon>Ochrophyta</taxon>
        <taxon>Bacillariophyta</taxon>
        <taxon>Coscinodiscophyceae</taxon>
        <taxon>Thalassiosirophycidae</taxon>
        <taxon>Stephanodiscales</taxon>
        <taxon>Stephanodiscaceae</taxon>
        <taxon>Cyclostephanos</taxon>
    </lineage>
</organism>
<feature type="compositionally biased region" description="Polar residues" evidence="5">
    <location>
        <begin position="107"/>
        <end position="127"/>
    </location>
</feature>
<evidence type="ECO:0000256" key="4">
    <source>
        <dbReference type="ARBA" id="ARBA00022737"/>
    </source>
</evidence>
<keyword evidence="4" id="KW-0677">Repeat</keyword>
<evidence type="ECO:0000256" key="1">
    <source>
        <dbReference type="ARBA" id="ARBA00004496"/>
    </source>
</evidence>
<feature type="region of interest" description="Disordered" evidence="5">
    <location>
        <begin position="1"/>
        <end position="53"/>
    </location>
</feature>
<feature type="compositionally biased region" description="Basic and acidic residues" evidence="5">
    <location>
        <begin position="1"/>
        <end position="25"/>
    </location>
</feature>
<dbReference type="GO" id="GO:0005737">
    <property type="term" value="C:cytoplasm"/>
    <property type="evidence" value="ECO:0007669"/>
    <property type="project" value="UniProtKB-SubCell"/>
</dbReference>
<accession>A0ABD3SRD9</accession>
<reference evidence="6 7" key="1">
    <citation type="submission" date="2024-10" db="EMBL/GenBank/DDBJ databases">
        <title>Updated reference genomes for cyclostephanoid diatoms.</title>
        <authorList>
            <person name="Roberts W.R."/>
            <person name="Alverson A.J."/>
        </authorList>
    </citation>
    <scope>NUCLEOTIDE SEQUENCE [LARGE SCALE GENOMIC DNA]</scope>
    <source>
        <strain evidence="6 7">AJA228-03</strain>
    </source>
</reference>
<feature type="compositionally biased region" description="Polar residues" evidence="5">
    <location>
        <begin position="725"/>
        <end position="734"/>
    </location>
</feature>
<evidence type="ECO:0000256" key="5">
    <source>
        <dbReference type="SAM" id="MobiDB-lite"/>
    </source>
</evidence>
<proteinExistence type="predicted"/>
<dbReference type="EMBL" id="JALLPB020000007">
    <property type="protein sequence ID" value="KAL3827180.1"/>
    <property type="molecule type" value="Genomic_DNA"/>
</dbReference>